<dbReference type="GO" id="GO:0005524">
    <property type="term" value="F:ATP binding"/>
    <property type="evidence" value="ECO:0007669"/>
    <property type="project" value="UniProtKB-KW"/>
</dbReference>
<sequence>MTAVCVTRALSLDPHYSSRWSPQDSSDSCGEEEEAPPTPQRLTPLEQLHLDMRQDEKTVRELTVGRRVGFYKVRGEIGCGNFSRVKLGIHVLTKGRAPWSDFRVKPWSKRAAALFSSTSVFLRQTGWPFPAGCAGFNLLWIMLYVPSPDKVAIKILDKTRLEPKTQRFLSREISSMERLHHPNIIQLYEVVETLSRLYLVMEYAAGGELHTRISTEGRLSDTDSKIVFSQILAAVKHMHENGVVHRDLKAENVFCCHGGLVKVGDFGFSTFSRRDEMLDTFCGSPPYAAPELFRDERYVGIYVDVWALGVILFFMVTGTMPFRAETVPKLRRLILEGAYAMPPWVPRACRRLIQGLLHPQPSERWALDQSMGCEWLLPVEMPRPPAPLRLDPQHLASARPDELDDEEAEVREALEALGVTAEHIRNNQGHSSRSAITGLYRILLHGAHRRRIAELPPAIMQLTSDPRMERLRAYRHTSKLCTVS</sequence>
<evidence type="ECO:0000256" key="2">
    <source>
        <dbReference type="ARBA" id="ARBA00022527"/>
    </source>
</evidence>
<dbReference type="InterPro" id="IPR049571">
    <property type="entry name" value="NIM1K_STKc"/>
</dbReference>
<evidence type="ECO:0000256" key="4">
    <source>
        <dbReference type="ARBA" id="ARBA00022741"/>
    </source>
</evidence>
<name>A0A0P7UJV1_SCLFO</name>
<evidence type="ECO:0000259" key="11">
    <source>
        <dbReference type="PROSITE" id="PS50011"/>
    </source>
</evidence>
<evidence type="ECO:0000256" key="6">
    <source>
        <dbReference type="ARBA" id="ARBA00022840"/>
    </source>
</evidence>
<keyword evidence="10" id="KW-0472">Membrane</keyword>
<evidence type="ECO:0000256" key="3">
    <source>
        <dbReference type="ARBA" id="ARBA00022679"/>
    </source>
</evidence>
<dbReference type="CDD" id="cd14075">
    <property type="entry name" value="STKc_NIM1"/>
    <property type="match status" value="1"/>
</dbReference>
<dbReference type="PANTHER" id="PTHR24346">
    <property type="entry name" value="MAP/MICROTUBULE AFFINITY-REGULATING KINASE"/>
    <property type="match status" value="1"/>
</dbReference>
<feature type="domain" description="Protein kinase" evidence="11">
    <location>
        <begin position="71"/>
        <end position="376"/>
    </location>
</feature>
<comment type="catalytic activity">
    <reaction evidence="8">
        <text>L-seryl-[protein] + ATP = O-phospho-L-seryl-[protein] + ADP + H(+)</text>
        <dbReference type="Rhea" id="RHEA:17989"/>
        <dbReference type="Rhea" id="RHEA-COMP:9863"/>
        <dbReference type="Rhea" id="RHEA-COMP:11604"/>
        <dbReference type="ChEBI" id="CHEBI:15378"/>
        <dbReference type="ChEBI" id="CHEBI:29999"/>
        <dbReference type="ChEBI" id="CHEBI:30616"/>
        <dbReference type="ChEBI" id="CHEBI:83421"/>
        <dbReference type="ChEBI" id="CHEBI:456216"/>
        <dbReference type="EC" id="2.7.11.1"/>
    </reaction>
</comment>
<dbReference type="GO" id="GO:0050321">
    <property type="term" value="F:tau-protein kinase activity"/>
    <property type="evidence" value="ECO:0007669"/>
    <property type="project" value="TreeGrafter"/>
</dbReference>
<dbReference type="Gene3D" id="1.10.510.10">
    <property type="entry name" value="Transferase(Phosphotransferase) domain 1"/>
    <property type="match status" value="1"/>
</dbReference>
<keyword evidence="5 12" id="KW-0418">Kinase</keyword>
<dbReference type="GO" id="GO:0035556">
    <property type="term" value="P:intracellular signal transduction"/>
    <property type="evidence" value="ECO:0007669"/>
    <property type="project" value="TreeGrafter"/>
</dbReference>
<keyword evidence="2" id="KW-0723">Serine/threonine-protein kinase</keyword>
<evidence type="ECO:0000256" key="5">
    <source>
        <dbReference type="ARBA" id="ARBA00022777"/>
    </source>
</evidence>
<dbReference type="GO" id="GO:0005737">
    <property type="term" value="C:cytoplasm"/>
    <property type="evidence" value="ECO:0007669"/>
    <property type="project" value="TreeGrafter"/>
</dbReference>
<dbReference type="PROSITE" id="PS50011">
    <property type="entry name" value="PROTEIN_KINASE_DOM"/>
    <property type="match status" value="1"/>
</dbReference>
<evidence type="ECO:0000256" key="1">
    <source>
        <dbReference type="ARBA" id="ARBA00012513"/>
    </source>
</evidence>
<evidence type="ECO:0000313" key="12">
    <source>
        <dbReference type="EMBL" id="KPP68554.1"/>
    </source>
</evidence>
<evidence type="ECO:0000256" key="7">
    <source>
        <dbReference type="ARBA" id="ARBA00047899"/>
    </source>
</evidence>
<dbReference type="InterPro" id="IPR011009">
    <property type="entry name" value="Kinase-like_dom_sf"/>
</dbReference>
<dbReference type="EMBL" id="JARO02004428">
    <property type="protein sequence ID" value="KPP68554.1"/>
    <property type="molecule type" value="Genomic_DNA"/>
</dbReference>
<dbReference type="GO" id="GO:0000226">
    <property type="term" value="P:microtubule cytoskeleton organization"/>
    <property type="evidence" value="ECO:0007669"/>
    <property type="project" value="TreeGrafter"/>
</dbReference>
<reference evidence="12 13" key="1">
    <citation type="submission" date="2015-08" db="EMBL/GenBank/DDBJ databases">
        <title>The genome of the Asian arowana (Scleropages formosus).</title>
        <authorList>
            <person name="Tan M.H."/>
            <person name="Gan H.M."/>
            <person name="Croft L.J."/>
            <person name="Austin C.M."/>
        </authorList>
    </citation>
    <scope>NUCLEOTIDE SEQUENCE [LARGE SCALE GENOMIC DNA]</scope>
    <source>
        <strain evidence="12">Aro1</strain>
    </source>
</reference>
<dbReference type="AlphaFoldDB" id="A0A0P7UJV1"/>
<proteinExistence type="predicted"/>
<dbReference type="Pfam" id="PF00069">
    <property type="entry name" value="Pkinase"/>
    <property type="match status" value="1"/>
</dbReference>
<gene>
    <name evidence="12" type="ORF">Z043_112765</name>
</gene>
<dbReference type="InterPro" id="IPR000719">
    <property type="entry name" value="Prot_kinase_dom"/>
</dbReference>
<protein>
    <recommendedName>
        <fullName evidence="1">non-specific serine/threonine protein kinase</fullName>
        <ecNumber evidence="1">2.7.11.1</ecNumber>
    </recommendedName>
</protein>
<evidence type="ECO:0000256" key="8">
    <source>
        <dbReference type="ARBA" id="ARBA00048679"/>
    </source>
</evidence>
<keyword evidence="10" id="KW-0812">Transmembrane</keyword>
<dbReference type="PANTHER" id="PTHR24346:SF35">
    <property type="entry name" value="SERINE_THREONINE-PROTEIN KINASE NIM1-LIKE"/>
    <property type="match status" value="1"/>
</dbReference>
<comment type="caution">
    <text evidence="12">The sequence shown here is derived from an EMBL/GenBank/DDBJ whole genome shotgun (WGS) entry which is preliminary data.</text>
</comment>
<feature type="compositionally biased region" description="Low complexity" evidence="9">
    <location>
        <begin position="17"/>
        <end position="28"/>
    </location>
</feature>
<dbReference type="STRING" id="113540.ENSSFOP00015005897"/>
<organism evidence="12 13">
    <name type="scientific">Scleropages formosus</name>
    <name type="common">Asian bonytongue</name>
    <name type="synonym">Osteoglossum formosum</name>
    <dbReference type="NCBI Taxonomy" id="113540"/>
    <lineage>
        <taxon>Eukaryota</taxon>
        <taxon>Metazoa</taxon>
        <taxon>Chordata</taxon>
        <taxon>Craniata</taxon>
        <taxon>Vertebrata</taxon>
        <taxon>Euteleostomi</taxon>
        <taxon>Actinopterygii</taxon>
        <taxon>Neopterygii</taxon>
        <taxon>Teleostei</taxon>
        <taxon>Osteoglossocephala</taxon>
        <taxon>Osteoglossomorpha</taxon>
        <taxon>Osteoglossiformes</taxon>
        <taxon>Osteoglossidae</taxon>
        <taxon>Scleropages</taxon>
    </lineage>
</organism>
<keyword evidence="3" id="KW-0808">Transferase</keyword>
<keyword evidence="6" id="KW-0067">ATP-binding</keyword>
<dbReference type="PROSITE" id="PS00108">
    <property type="entry name" value="PROTEIN_KINASE_ST"/>
    <property type="match status" value="1"/>
</dbReference>
<dbReference type="SMART" id="SM00220">
    <property type="entry name" value="S_TKc"/>
    <property type="match status" value="1"/>
</dbReference>
<evidence type="ECO:0000256" key="10">
    <source>
        <dbReference type="SAM" id="Phobius"/>
    </source>
</evidence>
<feature type="transmembrane region" description="Helical" evidence="10">
    <location>
        <begin position="299"/>
        <end position="322"/>
    </location>
</feature>
<keyword evidence="10" id="KW-1133">Transmembrane helix</keyword>
<dbReference type="Proteomes" id="UP000034805">
    <property type="component" value="Unassembled WGS sequence"/>
</dbReference>
<comment type="catalytic activity">
    <reaction evidence="7">
        <text>L-threonyl-[protein] + ATP = O-phospho-L-threonyl-[protein] + ADP + H(+)</text>
        <dbReference type="Rhea" id="RHEA:46608"/>
        <dbReference type="Rhea" id="RHEA-COMP:11060"/>
        <dbReference type="Rhea" id="RHEA-COMP:11605"/>
        <dbReference type="ChEBI" id="CHEBI:15378"/>
        <dbReference type="ChEBI" id="CHEBI:30013"/>
        <dbReference type="ChEBI" id="CHEBI:30616"/>
        <dbReference type="ChEBI" id="CHEBI:61977"/>
        <dbReference type="ChEBI" id="CHEBI:456216"/>
        <dbReference type="EC" id="2.7.11.1"/>
    </reaction>
</comment>
<evidence type="ECO:0000256" key="9">
    <source>
        <dbReference type="SAM" id="MobiDB-lite"/>
    </source>
</evidence>
<keyword evidence="4" id="KW-0547">Nucleotide-binding</keyword>
<dbReference type="FunFam" id="1.10.510.10:FF:000571">
    <property type="entry name" value="Maternal embryonic leucine zipper kinase"/>
    <property type="match status" value="1"/>
</dbReference>
<dbReference type="InterPro" id="IPR008271">
    <property type="entry name" value="Ser/Thr_kinase_AS"/>
</dbReference>
<dbReference type="SUPFAM" id="SSF56112">
    <property type="entry name" value="Protein kinase-like (PK-like)"/>
    <property type="match status" value="1"/>
</dbReference>
<accession>A0A0P7UJV1</accession>
<dbReference type="EC" id="2.7.11.1" evidence="1"/>
<feature type="region of interest" description="Disordered" evidence="9">
    <location>
        <begin position="16"/>
        <end position="41"/>
    </location>
</feature>
<evidence type="ECO:0000313" key="13">
    <source>
        <dbReference type="Proteomes" id="UP000034805"/>
    </source>
</evidence>